<dbReference type="AlphaFoldDB" id="A0A7S9LRN8"/>
<organism evidence="2 3">
    <name type="scientific">Pontivivens ytuae</name>
    <dbReference type="NCBI Taxonomy" id="2789856"/>
    <lineage>
        <taxon>Bacteria</taxon>
        <taxon>Pseudomonadati</taxon>
        <taxon>Pseudomonadota</taxon>
        <taxon>Alphaproteobacteria</taxon>
        <taxon>Rhodobacterales</taxon>
        <taxon>Paracoccaceae</taxon>
        <taxon>Pontivivens</taxon>
    </lineage>
</organism>
<name>A0A7S9LRN8_9RHOB</name>
<dbReference type="KEGG" id="poz:I0K15_19785"/>
<reference evidence="2 3" key="1">
    <citation type="submission" date="2020-11" db="EMBL/GenBank/DDBJ databases">
        <title>Description of Pontivivens ytuae sp. nov. isolated from deep sea sediment of Mariana Trench.</title>
        <authorList>
            <person name="Wang Z."/>
            <person name="Sun Q.-L."/>
            <person name="Xu X.-D."/>
            <person name="Tang Y.-Z."/>
            <person name="Zhang J."/>
        </authorList>
    </citation>
    <scope>NUCLEOTIDE SEQUENCE [LARGE SCALE GENOMIC DNA]</scope>
    <source>
        <strain evidence="2 3">MT2928</strain>
    </source>
</reference>
<accession>A0A7S9LRN8</accession>
<keyword evidence="1" id="KW-0732">Signal</keyword>
<feature type="chain" id="PRO_5032317860" description="Lipoprotein" evidence="1">
    <location>
        <begin position="27"/>
        <end position="231"/>
    </location>
</feature>
<dbReference type="PROSITE" id="PS51257">
    <property type="entry name" value="PROKAR_LIPOPROTEIN"/>
    <property type="match status" value="1"/>
</dbReference>
<dbReference type="RefSeq" id="WP_196103191.1">
    <property type="nucleotide sequence ID" value="NZ_CP064942.1"/>
</dbReference>
<evidence type="ECO:0000313" key="2">
    <source>
        <dbReference type="EMBL" id="QPH53982.1"/>
    </source>
</evidence>
<protein>
    <recommendedName>
        <fullName evidence="4">Lipoprotein</fullName>
    </recommendedName>
</protein>
<evidence type="ECO:0000313" key="3">
    <source>
        <dbReference type="Proteomes" id="UP000594800"/>
    </source>
</evidence>
<evidence type="ECO:0000256" key="1">
    <source>
        <dbReference type="SAM" id="SignalP"/>
    </source>
</evidence>
<keyword evidence="3" id="KW-1185">Reference proteome</keyword>
<sequence length="231" mass="23754">MNRSILLAAVASVLLSACDIVQPDTAADLSLMQGREVAVVQNRPTSLRRGVPGAQTQGQTSLAAAAFVAVFNVTQLATSRIGSIPEPTVDPIALTEQSVGAALVAQSGSRLRTLRSPTTTSAQQRSEAIGAARGVGFSGLLVDMESVRYDILANGKVMGLGTERFTLNMVGTLAVIDTLTGETAGRARCTVSEPLPETASTRGITVGEVDALVTGLAERCASAMTATLLPS</sequence>
<evidence type="ECO:0008006" key="4">
    <source>
        <dbReference type="Google" id="ProtNLM"/>
    </source>
</evidence>
<dbReference type="Proteomes" id="UP000594800">
    <property type="component" value="Chromosome"/>
</dbReference>
<gene>
    <name evidence="2" type="ORF">I0K15_19785</name>
</gene>
<proteinExistence type="predicted"/>
<feature type="signal peptide" evidence="1">
    <location>
        <begin position="1"/>
        <end position="26"/>
    </location>
</feature>
<dbReference type="EMBL" id="CP064942">
    <property type="protein sequence ID" value="QPH53982.1"/>
    <property type="molecule type" value="Genomic_DNA"/>
</dbReference>